<organism evidence="1 2">
    <name type="scientific">Pelagicoccus enzymogenes</name>
    <dbReference type="NCBI Taxonomy" id="2773457"/>
    <lineage>
        <taxon>Bacteria</taxon>
        <taxon>Pseudomonadati</taxon>
        <taxon>Verrucomicrobiota</taxon>
        <taxon>Opitutia</taxon>
        <taxon>Puniceicoccales</taxon>
        <taxon>Pelagicoccaceae</taxon>
        <taxon>Pelagicoccus</taxon>
    </lineage>
</organism>
<dbReference type="Proteomes" id="UP000622317">
    <property type="component" value="Unassembled WGS sequence"/>
</dbReference>
<comment type="caution">
    <text evidence="1">The sequence shown here is derived from an EMBL/GenBank/DDBJ whole genome shotgun (WGS) entry which is preliminary data.</text>
</comment>
<keyword evidence="2" id="KW-1185">Reference proteome</keyword>
<gene>
    <name evidence="1" type="ORF">IEN85_09185</name>
</gene>
<reference evidence="1" key="1">
    <citation type="submission" date="2020-09" db="EMBL/GenBank/DDBJ databases">
        <title>Pelagicoccus enzymogenes sp. nov. with an EPS production, isolated from marine sediment.</title>
        <authorList>
            <person name="Feng X."/>
        </authorList>
    </citation>
    <scope>NUCLEOTIDE SEQUENCE</scope>
    <source>
        <strain evidence="1">NFK12</strain>
    </source>
</reference>
<sequence>MPFVVATVLASCSSERQTFVSLYDSLEGLVKGWSHVAAQLERFPLIALNPLKYAVDERSMTEDEAFAGKRVFRTVLVRKLSNWGQQHANGIEPVFF</sequence>
<accession>A0A927IF25</accession>
<protein>
    <submittedName>
        <fullName evidence="1">Uncharacterized protein</fullName>
    </submittedName>
</protein>
<dbReference type="AlphaFoldDB" id="A0A927IF25"/>
<dbReference type="RefSeq" id="WP_191616803.1">
    <property type="nucleotide sequence ID" value="NZ_JACYFG010000013.1"/>
</dbReference>
<name>A0A927IF25_9BACT</name>
<evidence type="ECO:0000313" key="1">
    <source>
        <dbReference type="EMBL" id="MBD5779667.1"/>
    </source>
</evidence>
<evidence type="ECO:0000313" key="2">
    <source>
        <dbReference type="Proteomes" id="UP000622317"/>
    </source>
</evidence>
<dbReference type="EMBL" id="JACYFG010000013">
    <property type="protein sequence ID" value="MBD5779667.1"/>
    <property type="molecule type" value="Genomic_DNA"/>
</dbReference>
<proteinExistence type="predicted"/>